<name>A0A1I7LDX2_9BURK</name>
<dbReference type="OrthoDB" id="7508883at2"/>
<evidence type="ECO:0000313" key="2">
    <source>
        <dbReference type="EMBL" id="SFV07883.1"/>
    </source>
</evidence>
<dbReference type="Pfam" id="PF12680">
    <property type="entry name" value="SnoaL_2"/>
    <property type="match status" value="1"/>
</dbReference>
<protein>
    <submittedName>
        <fullName evidence="2">SnoaL-like domain-containing protein</fullName>
    </submittedName>
</protein>
<dbReference type="AlphaFoldDB" id="A0A1I7LDX2"/>
<dbReference type="Proteomes" id="UP000199391">
    <property type="component" value="Unassembled WGS sequence"/>
</dbReference>
<sequence>MIDLEAYERYVAKFNARDYEGVLSHFAEDFEIRFAGHTFRGRKDFMRFYGFFHDHVSESIRLDALASSDTLLAIEASVRLEAKSDLTPAMLAEQGLERIFPLRAGQVVEMNQFIHYRLENGKFVSVVCALV</sequence>
<feature type="domain" description="SnoaL-like" evidence="1">
    <location>
        <begin position="8"/>
        <end position="125"/>
    </location>
</feature>
<dbReference type="InterPro" id="IPR032710">
    <property type="entry name" value="NTF2-like_dom_sf"/>
</dbReference>
<dbReference type="InterPro" id="IPR037401">
    <property type="entry name" value="SnoaL-like"/>
</dbReference>
<reference evidence="3" key="1">
    <citation type="submission" date="2016-10" db="EMBL/GenBank/DDBJ databases">
        <authorList>
            <person name="Varghese N."/>
            <person name="Submissions S."/>
        </authorList>
    </citation>
    <scope>NUCLEOTIDE SEQUENCE [LARGE SCALE GENOMIC DNA]</scope>
    <source>
        <strain evidence="3">CGMCC 1.11014</strain>
    </source>
</reference>
<dbReference type="SUPFAM" id="SSF54427">
    <property type="entry name" value="NTF2-like"/>
    <property type="match status" value="1"/>
</dbReference>
<organism evidence="2 3">
    <name type="scientific">Pseudoduganella namucuonensis</name>
    <dbReference type="NCBI Taxonomy" id="1035707"/>
    <lineage>
        <taxon>Bacteria</taxon>
        <taxon>Pseudomonadati</taxon>
        <taxon>Pseudomonadota</taxon>
        <taxon>Betaproteobacteria</taxon>
        <taxon>Burkholderiales</taxon>
        <taxon>Oxalobacteraceae</taxon>
        <taxon>Telluria group</taxon>
        <taxon>Pseudoduganella</taxon>
    </lineage>
</organism>
<proteinExistence type="predicted"/>
<dbReference type="RefSeq" id="WP_093558137.1">
    <property type="nucleotide sequence ID" value="NZ_FPBO01000027.1"/>
</dbReference>
<keyword evidence="3" id="KW-1185">Reference proteome</keyword>
<dbReference type="EMBL" id="FPBO01000027">
    <property type="protein sequence ID" value="SFV07883.1"/>
    <property type="molecule type" value="Genomic_DNA"/>
</dbReference>
<gene>
    <name evidence="2" type="ORF">SAMN05216552_102765</name>
</gene>
<accession>A0A1I7LDX2</accession>
<dbReference type="STRING" id="1035707.SAMN05216552_102765"/>
<dbReference type="Gene3D" id="3.10.450.50">
    <property type="match status" value="1"/>
</dbReference>
<evidence type="ECO:0000259" key="1">
    <source>
        <dbReference type="Pfam" id="PF12680"/>
    </source>
</evidence>
<evidence type="ECO:0000313" key="3">
    <source>
        <dbReference type="Proteomes" id="UP000199391"/>
    </source>
</evidence>